<accession>A0A6J4TKE2</accession>
<protein>
    <submittedName>
        <fullName evidence="2">Uncharacterized protein</fullName>
    </submittedName>
</protein>
<evidence type="ECO:0000256" key="1">
    <source>
        <dbReference type="SAM" id="Phobius"/>
    </source>
</evidence>
<keyword evidence="1" id="KW-0812">Transmembrane</keyword>
<reference evidence="2" key="1">
    <citation type="submission" date="2020-02" db="EMBL/GenBank/DDBJ databases">
        <authorList>
            <person name="Meier V. D."/>
        </authorList>
    </citation>
    <scope>NUCLEOTIDE SEQUENCE</scope>
    <source>
        <strain evidence="2">AVDCRST_MAG67</strain>
    </source>
</reference>
<keyword evidence="1" id="KW-0472">Membrane</keyword>
<keyword evidence="1" id="KW-1133">Transmembrane helix</keyword>
<proteinExistence type="predicted"/>
<sequence>MTRKTVLWCITVFFGASIAFQAIKSATQDSPEGVSLGLQAAALVLMIVAVVLIVRRRT</sequence>
<evidence type="ECO:0000313" key="2">
    <source>
        <dbReference type="EMBL" id="CAA9525694.1"/>
    </source>
</evidence>
<organism evidence="2">
    <name type="scientific">uncultured Solirubrobacteraceae bacterium</name>
    <dbReference type="NCBI Taxonomy" id="1162706"/>
    <lineage>
        <taxon>Bacteria</taxon>
        <taxon>Bacillati</taxon>
        <taxon>Actinomycetota</taxon>
        <taxon>Thermoleophilia</taxon>
        <taxon>Solirubrobacterales</taxon>
        <taxon>Solirubrobacteraceae</taxon>
        <taxon>environmental samples</taxon>
    </lineage>
</organism>
<feature type="transmembrane region" description="Helical" evidence="1">
    <location>
        <begin position="37"/>
        <end position="54"/>
    </location>
</feature>
<name>A0A6J4TKE2_9ACTN</name>
<dbReference type="AlphaFoldDB" id="A0A6J4TKE2"/>
<dbReference type="EMBL" id="CADCVQ010000153">
    <property type="protein sequence ID" value="CAA9525694.1"/>
    <property type="molecule type" value="Genomic_DNA"/>
</dbReference>
<gene>
    <name evidence="2" type="ORF">AVDCRST_MAG67-3572</name>
</gene>